<evidence type="ECO:0000313" key="2">
    <source>
        <dbReference type="Proteomes" id="UP000664940"/>
    </source>
</evidence>
<name>A0A834E0S1_9CHIR</name>
<proteinExistence type="predicted"/>
<comment type="caution">
    <text evidence="1">The sequence shown here is derived from an EMBL/GenBank/DDBJ whole genome shotgun (WGS) entry which is preliminary data.</text>
</comment>
<dbReference type="EMBL" id="JABVXQ010000007">
    <property type="protein sequence ID" value="KAF6099701.1"/>
    <property type="molecule type" value="Genomic_DNA"/>
</dbReference>
<accession>A0A834E0S1</accession>
<reference evidence="1 2" key="1">
    <citation type="journal article" date="2020" name="Nature">
        <title>Six reference-quality genomes reveal evolution of bat adaptations.</title>
        <authorList>
            <person name="Jebb D."/>
            <person name="Huang Z."/>
            <person name="Pippel M."/>
            <person name="Hughes G.M."/>
            <person name="Lavrichenko K."/>
            <person name="Devanna P."/>
            <person name="Winkler S."/>
            <person name="Jermiin L.S."/>
            <person name="Skirmuntt E.C."/>
            <person name="Katzourakis A."/>
            <person name="Burkitt-Gray L."/>
            <person name="Ray D.A."/>
            <person name="Sullivan K.A.M."/>
            <person name="Roscito J.G."/>
            <person name="Kirilenko B.M."/>
            <person name="Davalos L.M."/>
            <person name="Corthals A.P."/>
            <person name="Power M.L."/>
            <person name="Jones G."/>
            <person name="Ransome R.D."/>
            <person name="Dechmann D.K.N."/>
            <person name="Locatelli A.G."/>
            <person name="Puechmaille S.J."/>
            <person name="Fedrigo O."/>
            <person name="Jarvis E.D."/>
            <person name="Hiller M."/>
            <person name="Vernes S.C."/>
            <person name="Myers E.W."/>
            <person name="Teeling E.C."/>
        </authorList>
    </citation>
    <scope>NUCLEOTIDE SEQUENCE [LARGE SCALE GENOMIC DNA]</scope>
    <source>
        <strain evidence="1">Bat1K_MPI-CBG_1</strain>
    </source>
</reference>
<dbReference type="AlphaFoldDB" id="A0A834E0S1"/>
<protein>
    <submittedName>
        <fullName evidence="1">Uncharacterized protein</fullName>
    </submittedName>
</protein>
<gene>
    <name evidence="1" type="ORF">HJG60_011467</name>
</gene>
<evidence type="ECO:0000313" key="1">
    <source>
        <dbReference type="EMBL" id="KAF6099701.1"/>
    </source>
</evidence>
<sequence length="148" mass="17231">MLKPFANPSTLLPPPFLPCDILSLGNISVVSPPIWQNPCWKTGRYLGILECPLTSEWNFSTQKTLASLSEDEDKIGISMSWKKLDVTSFIWMDGLSDFRLYLTPESLWCWDNHIYNKVCLFQIHGYLYFLRTKWRTGIFRITITYLQG</sequence>
<organism evidence="1 2">
    <name type="scientific">Phyllostomus discolor</name>
    <name type="common">pale spear-nosed bat</name>
    <dbReference type="NCBI Taxonomy" id="89673"/>
    <lineage>
        <taxon>Eukaryota</taxon>
        <taxon>Metazoa</taxon>
        <taxon>Chordata</taxon>
        <taxon>Craniata</taxon>
        <taxon>Vertebrata</taxon>
        <taxon>Euteleostomi</taxon>
        <taxon>Mammalia</taxon>
        <taxon>Eutheria</taxon>
        <taxon>Laurasiatheria</taxon>
        <taxon>Chiroptera</taxon>
        <taxon>Yangochiroptera</taxon>
        <taxon>Phyllostomidae</taxon>
        <taxon>Phyllostominae</taxon>
        <taxon>Phyllostomus</taxon>
    </lineage>
</organism>
<dbReference type="Proteomes" id="UP000664940">
    <property type="component" value="Unassembled WGS sequence"/>
</dbReference>